<keyword evidence="1" id="KW-0472">Membrane</keyword>
<evidence type="ECO:0000313" key="3">
    <source>
        <dbReference type="Proteomes" id="UP000243524"/>
    </source>
</evidence>
<sequence length="66" mass="7441">MIARLITYLLIGGLLVAAVAVAAPEYLAYLWIFFGLLLIIALLSLVVHYVRKMLKIVKEEKRDHSS</sequence>
<dbReference type="AlphaFoldDB" id="A0A2I0QVN0"/>
<evidence type="ECO:0000313" key="2">
    <source>
        <dbReference type="EMBL" id="PKR78402.1"/>
    </source>
</evidence>
<keyword evidence="1" id="KW-0812">Transmembrane</keyword>
<organism evidence="2 3">
    <name type="scientific">Halalkalibacillus sediminis</name>
    <dbReference type="NCBI Taxonomy" id="2018042"/>
    <lineage>
        <taxon>Bacteria</taxon>
        <taxon>Bacillati</taxon>
        <taxon>Bacillota</taxon>
        <taxon>Bacilli</taxon>
        <taxon>Bacillales</taxon>
        <taxon>Bacillaceae</taxon>
        <taxon>Halalkalibacillus</taxon>
    </lineage>
</organism>
<dbReference type="Proteomes" id="UP000243524">
    <property type="component" value="Unassembled WGS sequence"/>
</dbReference>
<proteinExistence type="predicted"/>
<comment type="caution">
    <text evidence="2">The sequence shown here is derived from an EMBL/GenBank/DDBJ whole genome shotgun (WGS) entry which is preliminary data.</text>
</comment>
<gene>
    <name evidence="2" type="ORF">CEY16_01200</name>
</gene>
<dbReference type="RefSeq" id="WP_101330146.1">
    <property type="nucleotide sequence ID" value="NZ_PJNH01000001.1"/>
</dbReference>
<protein>
    <submittedName>
        <fullName evidence="2">Uncharacterized protein</fullName>
    </submittedName>
</protein>
<keyword evidence="3" id="KW-1185">Reference proteome</keyword>
<feature type="transmembrane region" description="Helical" evidence="1">
    <location>
        <begin position="30"/>
        <end position="50"/>
    </location>
</feature>
<evidence type="ECO:0000256" key="1">
    <source>
        <dbReference type="SAM" id="Phobius"/>
    </source>
</evidence>
<keyword evidence="1" id="KW-1133">Transmembrane helix</keyword>
<reference evidence="2 3" key="1">
    <citation type="submission" date="2017-06" db="EMBL/GenBank/DDBJ databases">
        <title>the draft geome sequence of Illustriluteabacillus marina B3227.</title>
        <authorList>
            <person name="He R.-H."/>
            <person name="Du Z.-J."/>
        </authorList>
    </citation>
    <scope>NUCLEOTIDE SEQUENCE [LARGE SCALE GENOMIC DNA]</scope>
    <source>
        <strain evidence="2 3">B3227</strain>
    </source>
</reference>
<accession>A0A2I0QVN0</accession>
<dbReference type="EMBL" id="PJNH01000001">
    <property type="protein sequence ID" value="PKR78402.1"/>
    <property type="molecule type" value="Genomic_DNA"/>
</dbReference>
<name>A0A2I0QVN0_9BACI</name>